<evidence type="ECO:0000313" key="1">
    <source>
        <dbReference type="Ensembl" id="ENSNFUP00015010430.1"/>
    </source>
</evidence>
<dbReference type="InterPro" id="IPR036860">
    <property type="entry name" value="SH2_dom_sf"/>
</dbReference>
<reference evidence="1" key="3">
    <citation type="submission" date="2025-09" db="UniProtKB">
        <authorList>
            <consortium name="Ensembl"/>
        </authorList>
    </citation>
    <scope>IDENTIFICATION</scope>
</reference>
<evidence type="ECO:0000313" key="2">
    <source>
        <dbReference type="Proteomes" id="UP000694548"/>
    </source>
</evidence>
<keyword evidence="2" id="KW-1185">Reference proteome</keyword>
<dbReference type="AlphaFoldDB" id="A0A8C6L0Q4"/>
<protein>
    <recommendedName>
        <fullName evidence="3">SH2 domain-containing protein</fullName>
    </recommendedName>
</protein>
<dbReference type="PANTHER" id="PTHR35083:SF2">
    <property type="entry name" value="CHROMOSOME 17 CXORF38 HOMOLOG"/>
    <property type="match status" value="1"/>
</dbReference>
<dbReference type="PANTHER" id="PTHR35083">
    <property type="entry name" value="RGD1565685 PROTEIN"/>
    <property type="match status" value="1"/>
</dbReference>
<dbReference type="SUPFAM" id="SSF55550">
    <property type="entry name" value="SH2 domain"/>
    <property type="match status" value="1"/>
</dbReference>
<accession>A0A8C6L0Q4</accession>
<evidence type="ECO:0008006" key="3">
    <source>
        <dbReference type="Google" id="ProtNLM"/>
    </source>
</evidence>
<dbReference type="Pfam" id="PF15112">
    <property type="entry name" value="DUF4559"/>
    <property type="match status" value="1"/>
</dbReference>
<name>A0A8C6L0Q4_NOTFU</name>
<dbReference type="Proteomes" id="UP000694548">
    <property type="component" value="Chromosome sgr09"/>
</dbReference>
<reference evidence="1" key="2">
    <citation type="submission" date="2025-08" db="UniProtKB">
        <authorList>
            <consortium name="Ensembl"/>
        </authorList>
    </citation>
    <scope>IDENTIFICATION</scope>
</reference>
<organism evidence="1 2">
    <name type="scientific">Nothobranchius furzeri</name>
    <name type="common">Turquoise killifish</name>
    <dbReference type="NCBI Taxonomy" id="105023"/>
    <lineage>
        <taxon>Eukaryota</taxon>
        <taxon>Metazoa</taxon>
        <taxon>Chordata</taxon>
        <taxon>Craniata</taxon>
        <taxon>Vertebrata</taxon>
        <taxon>Euteleostomi</taxon>
        <taxon>Actinopterygii</taxon>
        <taxon>Neopterygii</taxon>
        <taxon>Teleostei</taxon>
        <taxon>Neoteleostei</taxon>
        <taxon>Acanthomorphata</taxon>
        <taxon>Ovalentaria</taxon>
        <taxon>Atherinomorphae</taxon>
        <taxon>Cyprinodontiformes</taxon>
        <taxon>Nothobranchiidae</taxon>
        <taxon>Nothobranchius</taxon>
    </lineage>
</organism>
<reference evidence="1" key="1">
    <citation type="submission" date="2014-08" db="EMBL/GenBank/DDBJ databases">
        <authorList>
            <person name="Senf B."/>
            <person name="Petzold A."/>
            <person name="Downie B.R."/>
            <person name="Koch P."/>
            <person name="Platzer M."/>
        </authorList>
    </citation>
    <scope>NUCLEOTIDE SEQUENCE [LARGE SCALE GENOMIC DNA]</scope>
    <source>
        <strain evidence="1">GRZ</strain>
    </source>
</reference>
<gene>
    <name evidence="1" type="primary">LOC107384294</name>
</gene>
<dbReference type="InterPro" id="IPR027897">
    <property type="entry name" value="DUF4559"/>
</dbReference>
<dbReference type="Ensembl" id="ENSNFUT00015010957.1">
    <property type="protein sequence ID" value="ENSNFUP00015010430.1"/>
    <property type="gene ID" value="ENSNFUG00015005149.1"/>
</dbReference>
<proteinExistence type="predicted"/>
<sequence length="405" mass="46821">MVLEELTVRLNDREYTNWLKAGRCLLILKTGLHPFTDHRMRAHHRDLLNQHALLSTPCETSSCKPIGNKLSSPCGVCSEWQKVILRHHRQPGATINWANCFPPHWRTDHWEVAKAYMPRGQAKVRRADQCDAAALLNLINYCRCFWSVDPKLVRQVIQFRNELMHSCELRVKDDWIRHYWRTLKHFVQQLSDVPQMATVGQQIEDMLTVDLSICVSGVDRVDSAGPLEGCESDFVSQLETSAEKVSQWETELLQEMLQEYLHVAAEEDGDAKAQDPEQLKRLQSFLQANKDLRERFSTELQAINSLEVKERGDGSDKRSRHTLLDLLPCIWKAPHVLTYRLQHSDSGWYLQDLRNRQEKFGTLESLIDHYRRAPSPPVGMAPLTDPLDKTQIPNYFLQGTNQSHI</sequence>
<dbReference type="GeneTree" id="ENSGT00390000006290"/>